<keyword evidence="1" id="KW-0472">Membrane</keyword>
<keyword evidence="1" id="KW-0812">Transmembrane</keyword>
<protein>
    <recommendedName>
        <fullName evidence="2">Ig-like domain-containing protein</fullName>
    </recommendedName>
</protein>
<evidence type="ECO:0000259" key="2">
    <source>
        <dbReference type="PROSITE" id="PS50835"/>
    </source>
</evidence>
<keyword evidence="4" id="KW-1185">Reference proteome</keyword>
<dbReference type="SUPFAM" id="SSF48726">
    <property type="entry name" value="Immunoglobulin"/>
    <property type="match status" value="1"/>
</dbReference>
<reference evidence="3 4" key="1">
    <citation type="submission" date="2024-04" db="EMBL/GenBank/DDBJ databases">
        <authorList>
            <consortium name="Genoscope - CEA"/>
            <person name="William W."/>
        </authorList>
    </citation>
    <scope>NUCLEOTIDE SEQUENCE [LARGE SCALE GENOMIC DNA]</scope>
</reference>
<dbReference type="PROSITE" id="PS50835">
    <property type="entry name" value="IG_LIKE"/>
    <property type="match status" value="1"/>
</dbReference>
<dbReference type="EMBL" id="CAXITT010000246">
    <property type="protein sequence ID" value="CAL1537032.1"/>
    <property type="molecule type" value="Genomic_DNA"/>
</dbReference>
<gene>
    <name evidence="3" type="ORF">GSLYS_00010945001</name>
</gene>
<organism evidence="3 4">
    <name type="scientific">Lymnaea stagnalis</name>
    <name type="common">Great pond snail</name>
    <name type="synonym">Helix stagnalis</name>
    <dbReference type="NCBI Taxonomy" id="6523"/>
    <lineage>
        <taxon>Eukaryota</taxon>
        <taxon>Metazoa</taxon>
        <taxon>Spiralia</taxon>
        <taxon>Lophotrochozoa</taxon>
        <taxon>Mollusca</taxon>
        <taxon>Gastropoda</taxon>
        <taxon>Heterobranchia</taxon>
        <taxon>Euthyneura</taxon>
        <taxon>Panpulmonata</taxon>
        <taxon>Hygrophila</taxon>
        <taxon>Lymnaeoidea</taxon>
        <taxon>Lymnaeidae</taxon>
        <taxon>Lymnaea</taxon>
    </lineage>
</organism>
<evidence type="ECO:0000313" key="3">
    <source>
        <dbReference type="EMBL" id="CAL1537032.1"/>
    </source>
</evidence>
<evidence type="ECO:0000313" key="4">
    <source>
        <dbReference type="Proteomes" id="UP001497497"/>
    </source>
</evidence>
<name>A0AAV2HSF2_LYMST</name>
<sequence length="1116" mass="127115">MTGVIRSGTQQPQLARTMMLFSSMTVTIVFTIILTGINGSNTSLCSDEDMGNPLNASLGSTMKFAVCIEAELYSLNYPVVHYQDKWILVDRSHDKFEFTVDRKQSTDSRHVILFTVYNITVEDYGPNELKILTQPNRGLDYTFYINPPGAHEVDFMRLQDEVNTSLLSCYSSWYPRSVSIRKKWSTASKQVVDNTKDISERFALDLLVSSCSETGTYECNITDFDGAVTTKELQVNFHQCPPRLCDWQSSDLTIIAEVNDTVKTAVCLFAAEKFDIQHWLMNENNTTASSNFVVSHTTANDGMFYRYINITVEKVRDVDYGEFNLLIMTSSTGSSVHNVKINLKSKYSTDFCNETLNNSTLEANIGQTKTVSFCVQSAEGLQNVIEINKRNYTISNDTIQSLKYGLVLHRAEKGKYLFAIDIFNVKSNAALNYTVKVHSNFGLTLIYRFSLRLKNGSLKLCKRENNIFTAKLHATAVIHICVTTDAGIGSYLALDNNVGHNSTVLIPVNGSSRKEKYGASAHSKSDNATTDYFIQVYIRNVTPEDFREYRITIKPILNLELKYEFTLEAPMDTTPEFCESEIPKLYYFSTVAENFMLSFCVRTDDAVDDHVWVNEHAHLRKQQTGHVITAHKRLRNPKRHLLTFTFTNITVANFTKYDIRLQFHASEELLFTFYLLEDKGVPALPCPGCTTNPAISSTIGGKALFCFIIYGAMDSDIIINNQTYPIDARHHEPVKFELESQWSETRRINYMKLEVNDIDEGDFTKYDLRLPSIDKLYTFVLHQLKGSFEIKSFTIKSPSRNLERKSSLTLVTRGESIRLTCTADRIPQYMSIADDSGKRIEQATNQSEVVGQIKRFQCDDSWSYLCQARYSQNAKTVSRWIHLAIDECPPRLCFNETNVRTLSTSVGNTSVVLVCIIAYVNSDVRLYWNGYQLSTNGGKYKYSHRRETGNSAKHWIEITITNITSSDFVTHNLSIKLGSKKPLDLQVCISDADVGEKHENRIQNGSMYYIIIVIGGTIIAVLILLAFFLIFFKKVKQCHGQMKFMKTSQHSSTYDSKPPVTEIHEYEEVVDLKKPNRKRLRDCQRPQKNFIYRPKQKADTFAIKYVPSNVRLIPQT</sequence>
<dbReference type="InterPro" id="IPR007110">
    <property type="entry name" value="Ig-like_dom"/>
</dbReference>
<feature type="transmembrane region" description="Helical" evidence="1">
    <location>
        <begin position="1007"/>
        <end position="1032"/>
    </location>
</feature>
<proteinExistence type="predicted"/>
<feature type="transmembrane region" description="Helical" evidence="1">
    <location>
        <begin position="20"/>
        <end position="37"/>
    </location>
</feature>
<accession>A0AAV2HSF2</accession>
<evidence type="ECO:0000256" key="1">
    <source>
        <dbReference type="SAM" id="Phobius"/>
    </source>
</evidence>
<dbReference type="Proteomes" id="UP001497497">
    <property type="component" value="Unassembled WGS sequence"/>
</dbReference>
<comment type="caution">
    <text evidence="3">The sequence shown here is derived from an EMBL/GenBank/DDBJ whole genome shotgun (WGS) entry which is preliminary data.</text>
</comment>
<dbReference type="InterPro" id="IPR036179">
    <property type="entry name" value="Ig-like_dom_sf"/>
</dbReference>
<keyword evidence="1" id="KW-1133">Transmembrane helix</keyword>
<dbReference type="AlphaFoldDB" id="A0AAV2HSF2"/>
<feature type="domain" description="Ig-like" evidence="2">
    <location>
        <begin position="148"/>
        <end position="236"/>
    </location>
</feature>